<dbReference type="Proteomes" id="UP000554837">
    <property type="component" value="Unassembled WGS sequence"/>
</dbReference>
<reference evidence="2 3" key="1">
    <citation type="submission" date="2020-08" db="EMBL/GenBank/DDBJ databases">
        <title>Genomic Encyclopedia of Type Strains, Phase IV (KMG-IV): sequencing the most valuable type-strain genomes for metagenomic binning, comparative biology and taxonomic classification.</title>
        <authorList>
            <person name="Goeker M."/>
        </authorList>
    </citation>
    <scope>NUCLEOTIDE SEQUENCE [LARGE SCALE GENOMIC DNA]</scope>
    <source>
        <strain evidence="2 3">DSM 23958</strain>
    </source>
</reference>
<evidence type="ECO:0000313" key="3">
    <source>
        <dbReference type="Proteomes" id="UP000554837"/>
    </source>
</evidence>
<dbReference type="AlphaFoldDB" id="A0A840S7Q5"/>
<feature type="chain" id="PRO_5032435192" evidence="1">
    <location>
        <begin position="19"/>
        <end position="502"/>
    </location>
</feature>
<proteinExistence type="predicted"/>
<evidence type="ECO:0000313" key="2">
    <source>
        <dbReference type="EMBL" id="MBB5204591.1"/>
    </source>
</evidence>
<evidence type="ECO:0000256" key="1">
    <source>
        <dbReference type="SAM" id="SignalP"/>
    </source>
</evidence>
<protein>
    <submittedName>
        <fullName evidence="2">Uncharacterized protein</fullName>
    </submittedName>
</protein>
<gene>
    <name evidence="2" type="ORF">HNQ51_001905</name>
</gene>
<sequence>MTVLRFLFPALLMQPVLAQTPAESPERPQYQPAAIEASWTPLRLPSGERTALAGLSYMVAVNEDWGLGPAVFGAARGAYGGFFTAGVQVQRRWDLGGPLHLATSLYVGAGGGVSSPQVNSGGGLMLRPELSLRSRVGRSGYVGLGWSRVHFPSGTIRDSQLAFTLGMANDFSAFSPSRSGAVGRGGEREGMGFDEIALSAGVERLRSGHTRTGQPLKRGVGRAGAELRQYVAPDSWWGLEASGAAKGGADGYMEILGNIGQDFALGSENLRAGLQLSAGLGGGGAVDTGSGWLLRAGPTLRWITPWGPSVQLLAAQMKARGDYSARQLRLSLAIPLDQPRGLGRLDEQGRVREQTWALSLPHFPRMPFKDGKREAITGLGLQMHRDFNTQWYGTAQAGSAAWGRAGAYSYGLFGLGWKTQPFAGGSLRAGVEALVGAAGGGGVQVGSGAAAQGEAWLQWQGLGAQERWRARLGLGRWASRGGESTPMVNLSLGYSFGVLGAR</sequence>
<keyword evidence="3" id="KW-1185">Reference proteome</keyword>
<dbReference type="RefSeq" id="WP_138855746.1">
    <property type="nucleotide sequence ID" value="NZ_CP040709.1"/>
</dbReference>
<organism evidence="2 3">
    <name type="scientific">Inhella inkyongensis</name>
    <dbReference type="NCBI Taxonomy" id="392593"/>
    <lineage>
        <taxon>Bacteria</taxon>
        <taxon>Pseudomonadati</taxon>
        <taxon>Pseudomonadota</taxon>
        <taxon>Betaproteobacteria</taxon>
        <taxon>Burkholderiales</taxon>
        <taxon>Sphaerotilaceae</taxon>
        <taxon>Inhella</taxon>
    </lineage>
</organism>
<dbReference type="OrthoDB" id="8885130at2"/>
<dbReference type="EMBL" id="JACHHO010000002">
    <property type="protein sequence ID" value="MBB5204591.1"/>
    <property type="molecule type" value="Genomic_DNA"/>
</dbReference>
<accession>A0A840S7Q5</accession>
<name>A0A840S7Q5_9BURK</name>
<comment type="caution">
    <text evidence="2">The sequence shown here is derived from an EMBL/GenBank/DDBJ whole genome shotgun (WGS) entry which is preliminary data.</text>
</comment>
<feature type="signal peptide" evidence="1">
    <location>
        <begin position="1"/>
        <end position="18"/>
    </location>
</feature>
<keyword evidence="1" id="KW-0732">Signal</keyword>